<gene>
    <name evidence="3" type="ORF">PAC_10616</name>
</gene>
<feature type="region of interest" description="Disordered" evidence="1">
    <location>
        <begin position="267"/>
        <end position="358"/>
    </location>
</feature>
<feature type="compositionally biased region" description="Low complexity" evidence="1">
    <location>
        <begin position="286"/>
        <end position="300"/>
    </location>
</feature>
<keyword evidence="4" id="KW-1185">Reference proteome</keyword>
<protein>
    <recommendedName>
        <fullName evidence="2">C2H2-type domain-containing protein</fullName>
    </recommendedName>
</protein>
<evidence type="ECO:0000259" key="2">
    <source>
        <dbReference type="PROSITE" id="PS00028"/>
    </source>
</evidence>
<feature type="compositionally biased region" description="Low complexity" evidence="1">
    <location>
        <begin position="326"/>
        <end position="338"/>
    </location>
</feature>
<sequence length="476" mass="52613">MNDQNRQAWEQYEPSAGTTTRPLPPLPQQQPHQYGANSRHIRRGSEDVFTHVYDAPIDHNNVPHSIPLSTMEMGNDLAETKSLQSQIGALIPTARTNVLREVLKLLLNSQSLASVTATEPLCNFQHAPINPAVDFAPTMQHASDPLLGMAHVAWHSNQDTPAGVQCEWMPSVQPDPIVVQDHFQDAGFTSRTLNPERDLMNWTPAANNYDHHCSIFNDEEGAGSISHQVAETHSIQPTRDSVRSSHISISSAAAVARHLIHPFPLESGRESFQSSSSYDSTNTGWSLSSKHASKSSMASSIGNRSVRSLGAATMSSRPGPRKGHSRSTSNSSNTLPSNIPCTEPDCSTTFTRPSDRDRHIETQHDDRLYECLLHTCTSQCPEQCQDPHHSCAFRRGRRDKITAHLKEVHGENVTGKKLPESWLWLYIWQKSGWSCKSCGVVLGNWIENADAFEGHSEVCTGGLPNLVKRMSVEEST</sequence>
<dbReference type="Proteomes" id="UP000184330">
    <property type="component" value="Unassembled WGS sequence"/>
</dbReference>
<organism evidence="3 4">
    <name type="scientific">Phialocephala subalpina</name>
    <dbReference type="NCBI Taxonomy" id="576137"/>
    <lineage>
        <taxon>Eukaryota</taxon>
        <taxon>Fungi</taxon>
        <taxon>Dikarya</taxon>
        <taxon>Ascomycota</taxon>
        <taxon>Pezizomycotina</taxon>
        <taxon>Leotiomycetes</taxon>
        <taxon>Helotiales</taxon>
        <taxon>Mollisiaceae</taxon>
        <taxon>Phialocephala</taxon>
        <taxon>Phialocephala fortinii species complex</taxon>
    </lineage>
</organism>
<reference evidence="3 4" key="1">
    <citation type="submission" date="2016-03" db="EMBL/GenBank/DDBJ databases">
        <authorList>
            <person name="Ploux O."/>
        </authorList>
    </citation>
    <scope>NUCLEOTIDE SEQUENCE [LARGE SCALE GENOMIC DNA]</scope>
    <source>
        <strain evidence="3 4">UAMH 11012</strain>
    </source>
</reference>
<evidence type="ECO:0000256" key="1">
    <source>
        <dbReference type="SAM" id="MobiDB-lite"/>
    </source>
</evidence>
<dbReference type="AlphaFoldDB" id="A0A1L7X6S1"/>
<proteinExistence type="predicted"/>
<feature type="region of interest" description="Disordered" evidence="1">
    <location>
        <begin position="1"/>
        <end position="39"/>
    </location>
</feature>
<evidence type="ECO:0000313" key="4">
    <source>
        <dbReference type="Proteomes" id="UP000184330"/>
    </source>
</evidence>
<dbReference type="EMBL" id="FJOG01000016">
    <property type="protein sequence ID" value="CZR60720.1"/>
    <property type="molecule type" value="Genomic_DNA"/>
</dbReference>
<dbReference type="InterPro" id="IPR013087">
    <property type="entry name" value="Znf_C2H2_type"/>
</dbReference>
<accession>A0A1L7X6S1</accession>
<dbReference type="OrthoDB" id="3548972at2759"/>
<feature type="domain" description="C2H2-type" evidence="2">
    <location>
        <begin position="341"/>
        <end position="364"/>
    </location>
</feature>
<dbReference type="PROSITE" id="PS00028">
    <property type="entry name" value="ZINC_FINGER_C2H2_1"/>
    <property type="match status" value="1"/>
</dbReference>
<name>A0A1L7X6S1_9HELO</name>
<evidence type="ECO:0000313" key="3">
    <source>
        <dbReference type="EMBL" id="CZR60720.1"/>
    </source>
</evidence>